<reference evidence="12 13" key="1">
    <citation type="submission" date="2020-08" db="EMBL/GenBank/DDBJ databases">
        <title>Sequencing the genomes of 1000 actinobacteria strains.</title>
        <authorList>
            <person name="Klenk H.-P."/>
        </authorList>
    </citation>
    <scope>NUCLEOTIDE SEQUENCE [LARGE SCALE GENOMIC DNA]</scope>
    <source>
        <strain evidence="12 13">DSM 43582</strain>
    </source>
</reference>
<dbReference type="InterPro" id="IPR027469">
    <property type="entry name" value="Cation_efflux_TMD_sf"/>
</dbReference>
<feature type="transmembrane region" description="Helical" evidence="9">
    <location>
        <begin position="168"/>
        <end position="186"/>
    </location>
</feature>
<keyword evidence="7 9" id="KW-0472">Membrane</keyword>
<keyword evidence="3" id="KW-0813">Transport</keyword>
<keyword evidence="4 9" id="KW-0812">Transmembrane</keyword>
<feature type="transmembrane region" description="Helical" evidence="9">
    <location>
        <begin position="93"/>
        <end position="112"/>
    </location>
</feature>
<dbReference type="GO" id="GO:0005886">
    <property type="term" value="C:plasma membrane"/>
    <property type="evidence" value="ECO:0007669"/>
    <property type="project" value="TreeGrafter"/>
</dbReference>
<dbReference type="EMBL" id="JACHIT010000001">
    <property type="protein sequence ID" value="MBB5911330.1"/>
    <property type="molecule type" value="Genomic_DNA"/>
</dbReference>
<dbReference type="GO" id="GO:0005385">
    <property type="term" value="F:zinc ion transmembrane transporter activity"/>
    <property type="evidence" value="ECO:0007669"/>
    <property type="project" value="TreeGrafter"/>
</dbReference>
<evidence type="ECO:0000256" key="4">
    <source>
        <dbReference type="ARBA" id="ARBA00022692"/>
    </source>
</evidence>
<gene>
    <name evidence="12" type="ORF">BJY24_000197</name>
</gene>
<evidence type="ECO:0000313" key="12">
    <source>
        <dbReference type="EMBL" id="MBB5911330.1"/>
    </source>
</evidence>
<dbReference type="Pfam" id="PF16916">
    <property type="entry name" value="ZT_dimer"/>
    <property type="match status" value="1"/>
</dbReference>
<keyword evidence="6" id="KW-0406">Ion transport</keyword>
<dbReference type="NCBIfam" id="TIGR01297">
    <property type="entry name" value="CDF"/>
    <property type="match status" value="1"/>
</dbReference>
<dbReference type="SUPFAM" id="SSF160240">
    <property type="entry name" value="Cation efflux protein cytoplasmic domain-like"/>
    <property type="match status" value="1"/>
</dbReference>
<feature type="domain" description="Cation efflux protein transmembrane" evidence="10">
    <location>
        <begin position="29"/>
        <end position="216"/>
    </location>
</feature>
<dbReference type="InterPro" id="IPR058533">
    <property type="entry name" value="Cation_efflux_TM"/>
</dbReference>
<dbReference type="InterPro" id="IPR002524">
    <property type="entry name" value="Cation_efflux"/>
</dbReference>
<dbReference type="PANTHER" id="PTHR11562:SF17">
    <property type="entry name" value="RE54080P-RELATED"/>
    <property type="match status" value="1"/>
</dbReference>
<dbReference type="Gene3D" id="1.20.1510.10">
    <property type="entry name" value="Cation efflux protein transmembrane domain"/>
    <property type="match status" value="1"/>
</dbReference>
<dbReference type="Proteomes" id="UP000540412">
    <property type="component" value="Unassembled WGS sequence"/>
</dbReference>
<evidence type="ECO:0000256" key="9">
    <source>
        <dbReference type="SAM" id="Phobius"/>
    </source>
</evidence>
<protein>
    <submittedName>
        <fullName evidence="12">Cobalt-zinc-cadmium efflux system protein</fullName>
    </submittedName>
</protein>
<name>A0A7W9P8F0_9NOCA</name>
<feature type="transmembrane region" description="Helical" evidence="9">
    <location>
        <begin position="25"/>
        <end position="50"/>
    </location>
</feature>
<feature type="transmembrane region" description="Helical" evidence="9">
    <location>
        <begin position="192"/>
        <end position="209"/>
    </location>
</feature>
<evidence type="ECO:0000256" key="1">
    <source>
        <dbReference type="ARBA" id="ARBA00004141"/>
    </source>
</evidence>
<evidence type="ECO:0000256" key="3">
    <source>
        <dbReference type="ARBA" id="ARBA00022448"/>
    </source>
</evidence>
<dbReference type="InterPro" id="IPR027470">
    <property type="entry name" value="Cation_efflux_CTD"/>
</dbReference>
<feature type="region of interest" description="Disordered" evidence="8">
    <location>
        <begin position="1"/>
        <end position="20"/>
    </location>
</feature>
<dbReference type="SUPFAM" id="SSF161111">
    <property type="entry name" value="Cation efflux protein transmembrane domain-like"/>
    <property type="match status" value="1"/>
</dbReference>
<evidence type="ECO:0000256" key="2">
    <source>
        <dbReference type="ARBA" id="ARBA00008873"/>
    </source>
</evidence>
<evidence type="ECO:0000259" key="10">
    <source>
        <dbReference type="Pfam" id="PF01545"/>
    </source>
</evidence>
<dbReference type="AlphaFoldDB" id="A0A7W9P8F0"/>
<sequence length="329" mass="34342">MGAGHGHGGAHAGHSHATPDSDKRWLTGALVIIVLFLLGEVVVGVIAGSLALLSDAAHMLTDAASIALALWAIRLAARPAAGRMTFGWKRVEILSAQANGLTLLLLAAWLAYEAIRRLADPPEVTGGLVLGTALVGIVVNLAATWMISRANRTSLNVEGAFQHILNDLFAFIATAVAGVVIITTGFARADVIATLVVVALMVRAGVGLVRASSRIFLEAAPPDLDPAEIGQAMAARTGVVEVHDLHIWEITSGSPALSAHVLVEPGRDCHAVREDLAEWLAHEHHIEHATLQVDHAQPELIELGARGAAHCEDAHGPAHVRGNAATGGR</sequence>
<feature type="compositionally biased region" description="Gly residues" evidence="8">
    <location>
        <begin position="1"/>
        <end position="11"/>
    </location>
</feature>
<evidence type="ECO:0000259" key="11">
    <source>
        <dbReference type="Pfam" id="PF16916"/>
    </source>
</evidence>
<feature type="transmembrane region" description="Helical" evidence="9">
    <location>
        <begin position="124"/>
        <end position="147"/>
    </location>
</feature>
<dbReference type="InterPro" id="IPR050681">
    <property type="entry name" value="CDF/SLC30A"/>
</dbReference>
<organism evidence="12 13">
    <name type="scientific">Nocardia transvalensis</name>
    <dbReference type="NCBI Taxonomy" id="37333"/>
    <lineage>
        <taxon>Bacteria</taxon>
        <taxon>Bacillati</taxon>
        <taxon>Actinomycetota</taxon>
        <taxon>Actinomycetes</taxon>
        <taxon>Mycobacteriales</taxon>
        <taxon>Nocardiaceae</taxon>
        <taxon>Nocardia</taxon>
    </lineage>
</organism>
<comment type="similarity">
    <text evidence="2">Belongs to the cation diffusion facilitator (CDF) transporter (TC 2.A.4) family. SLC30A subfamily.</text>
</comment>
<evidence type="ECO:0000313" key="13">
    <source>
        <dbReference type="Proteomes" id="UP000540412"/>
    </source>
</evidence>
<evidence type="ECO:0000256" key="6">
    <source>
        <dbReference type="ARBA" id="ARBA00023065"/>
    </source>
</evidence>
<dbReference type="InterPro" id="IPR036837">
    <property type="entry name" value="Cation_efflux_CTD_sf"/>
</dbReference>
<comment type="subcellular location">
    <subcellularLocation>
        <location evidence="1">Membrane</location>
        <topology evidence="1">Multi-pass membrane protein</topology>
    </subcellularLocation>
</comment>
<proteinExistence type="inferred from homology"/>
<dbReference type="RefSeq" id="WP_040749348.1">
    <property type="nucleotide sequence ID" value="NZ_JACHIT010000001.1"/>
</dbReference>
<dbReference type="Pfam" id="PF01545">
    <property type="entry name" value="Cation_efflux"/>
    <property type="match status" value="1"/>
</dbReference>
<feature type="domain" description="Cation efflux protein cytoplasmic" evidence="11">
    <location>
        <begin position="221"/>
        <end position="295"/>
    </location>
</feature>
<comment type="caution">
    <text evidence="12">The sequence shown here is derived from an EMBL/GenBank/DDBJ whole genome shotgun (WGS) entry which is preliminary data.</text>
</comment>
<evidence type="ECO:0000256" key="8">
    <source>
        <dbReference type="SAM" id="MobiDB-lite"/>
    </source>
</evidence>
<evidence type="ECO:0000256" key="5">
    <source>
        <dbReference type="ARBA" id="ARBA00022989"/>
    </source>
</evidence>
<keyword evidence="5 9" id="KW-1133">Transmembrane helix</keyword>
<evidence type="ECO:0000256" key="7">
    <source>
        <dbReference type="ARBA" id="ARBA00023136"/>
    </source>
</evidence>
<dbReference type="PANTHER" id="PTHR11562">
    <property type="entry name" value="CATION EFFLUX PROTEIN/ ZINC TRANSPORTER"/>
    <property type="match status" value="1"/>
</dbReference>
<keyword evidence="13" id="KW-1185">Reference proteome</keyword>
<accession>A0A7W9P8F0</accession>